<dbReference type="GO" id="GO:0003723">
    <property type="term" value="F:RNA binding"/>
    <property type="evidence" value="ECO:0007669"/>
    <property type="project" value="UniProtKB-UniRule"/>
</dbReference>
<dbReference type="SUPFAM" id="SSF46934">
    <property type="entry name" value="UBA-like"/>
    <property type="match status" value="1"/>
</dbReference>
<feature type="domain" description="NAC-A/B" evidence="6">
    <location>
        <begin position="5"/>
        <end position="73"/>
    </location>
</feature>
<dbReference type="RefSeq" id="WP_211530555.1">
    <property type="nucleotide sequence ID" value="NZ_JWHL01000005.1"/>
</dbReference>
<dbReference type="InterPro" id="IPR002715">
    <property type="entry name" value="Nas_poly-pep-assoc_cplx_dom"/>
</dbReference>
<evidence type="ECO:0000256" key="3">
    <source>
        <dbReference type="ARBA" id="ARBA00022927"/>
    </source>
</evidence>
<dbReference type="InterPro" id="IPR009060">
    <property type="entry name" value="UBA-like_sf"/>
</dbReference>
<evidence type="ECO:0000259" key="6">
    <source>
        <dbReference type="PROSITE" id="PS51151"/>
    </source>
</evidence>
<dbReference type="GO" id="GO:0015031">
    <property type="term" value="P:protein transport"/>
    <property type="evidence" value="ECO:0007669"/>
    <property type="project" value="UniProtKB-UniRule"/>
</dbReference>
<evidence type="ECO:0000313" key="7">
    <source>
        <dbReference type="EMBL" id="MBR1368908.1"/>
    </source>
</evidence>
<sequence>MMPGGMNPKKMKQMMNKLGMSMEPIEGVTRVTIEARDGTYIFEEAEVVGMTMQGVTTYQLTGTPRLQPVKILDSAPVEVEISEDDVQLVAMQANVSEEAARAALKETNGDIAEAIMKIGMQ</sequence>
<dbReference type="Gene3D" id="2.20.70.30">
    <property type="entry name" value="Nascent polypeptide-associated complex domain"/>
    <property type="match status" value="1"/>
</dbReference>
<dbReference type="InterPro" id="IPR038187">
    <property type="entry name" value="NAC_A/B_dom_sf"/>
</dbReference>
<name>A0A8J8B5A3_9EURY</name>
<keyword evidence="3 4" id="KW-0653">Protein transport</keyword>
<reference evidence="7" key="1">
    <citation type="submission" date="2014-12" db="EMBL/GenBank/DDBJ databases">
        <authorList>
            <person name="Huang H.-H."/>
            <person name="Chen S.-C."/>
            <person name="Lai M.-C."/>
        </authorList>
    </citation>
    <scope>NUCLEOTIDE SEQUENCE</scope>
    <source>
        <strain evidence="7">K1F9705b</strain>
    </source>
</reference>
<evidence type="ECO:0000313" key="8">
    <source>
        <dbReference type="Proteomes" id="UP000730161"/>
    </source>
</evidence>
<dbReference type="GO" id="GO:0005854">
    <property type="term" value="C:nascent polypeptide-associated complex"/>
    <property type="evidence" value="ECO:0007669"/>
    <property type="project" value="InterPro"/>
</dbReference>
<organism evidence="7 8">
    <name type="scientific">Methanocalculus chunghsingensis</name>
    <dbReference type="NCBI Taxonomy" id="156457"/>
    <lineage>
        <taxon>Archaea</taxon>
        <taxon>Methanobacteriati</taxon>
        <taxon>Methanobacteriota</taxon>
        <taxon>Stenosarchaea group</taxon>
        <taxon>Methanomicrobia</taxon>
        <taxon>Methanomicrobiales</taxon>
        <taxon>Methanocalculaceae</taxon>
        <taxon>Methanocalculus</taxon>
    </lineage>
</organism>
<keyword evidence="2 4" id="KW-0694">RNA-binding</keyword>
<dbReference type="PROSITE" id="PS51151">
    <property type="entry name" value="NAC_AB"/>
    <property type="match status" value="1"/>
</dbReference>
<comment type="similarity">
    <text evidence="4">Belongs to the NAC-alpha family.</text>
</comment>
<proteinExistence type="inferred from homology"/>
<dbReference type="Pfam" id="PF01849">
    <property type="entry name" value="NAC"/>
    <property type="match status" value="1"/>
</dbReference>
<dbReference type="Pfam" id="PF19026">
    <property type="entry name" value="UBA_HYPK"/>
    <property type="match status" value="1"/>
</dbReference>
<evidence type="ECO:0000256" key="4">
    <source>
        <dbReference type="HAMAP-Rule" id="MF_00814"/>
    </source>
</evidence>
<evidence type="ECO:0000256" key="5">
    <source>
        <dbReference type="NCBIfam" id="TIGR00264"/>
    </source>
</evidence>
<dbReference type="SMART" id="SM01407">
    <property type="entry name" value="NAC"/>
    <property type="match status" value="1"/>
</dbReference>
<dbReference type="CDD" id="cd14359">
    <property type="entry name" value="UBA_AeNAC"/>
    <property type="match status" value="1"/>
</dbReference>
<comment type="function">
    <text evidence="4">Contacts the emerging nascent chain on the ribosome.</text>
</comment>
<dbReference type="PANTHER" id="PTHR21713">
    <property type="entry name" value="NASCENT POLYPEPTIDE ASSOCIATED COMPLEX ALPHA SUBUNIT-RELATED"/>
    <property type="match status" value="1"/>
</dbReference>
<dbReference type="InterPro" id="IPR005231">
    <property type="entry name" value="NAC_arc"/>
</dbReference>
<evidence type="ECO:0000256" key="2">
    <source>
        <dbReference type="ARBA" id="ARBA00022884"/>
    </source>
</evidence>
<dbReference type="EMBL" id="JWHL01000005">
    <property type="protein sequence ID" value="MBR1368908.1"/>
    <property type="molecule type" value="Genomic_DNA"/>
</dbReference>
<dbReference type="NCBIfam" id="TIGR00264">
    <property type="entry name" value="archaeal-type nascent polypeptide-associated complex protein"/>
    <property type="match status" value="1"/>
</dbReference>
<keyword evidence="8" id="KW-1185">Reference proteome</keyword>
<protein>
    <recommendedName>
        <fullName evidence="4 5">Nascent polypeptide-associated complex protein</fullName>
    </recommendedName>
</protein>
<dbReference type="InterPro" id="IPR016641">
    <property type="entry name" value="EGD2/NACA0like"/>
</dbReference>
<comment type="caution">
    <text evidence="7">The sequence shown here is derived from an EMBL/GenBank/DDBJ whole genome shotgun (WGS) entry which is preliminary data.</text>
</comment>
<dbReference type="HAMAP" id="MF_00814">
    <property type="entry name" value="NAC_arch"/>
    <property type="match status" value="1"/>
</dbReference>
<comment type="subunit">
    <text evidence="4">Homodimer. Interacts with the ribosome. Binds ribosomal RNA.</text>
</comment>
<dbReference type="AlphaFoldDB" id="A0A8J8B5A3"/>
<dbReference type="Proteomes" id="UP000730161">
    <property type="component" value="Unassembled WGS sequence"/>
</dbReference>
<dbReference type="OrthoDB" id="53273at2157"/>
<dbReference type="InterPro" id="IPR044034">
    <property type="entry name" value="NAC-like_UBA"/>
</dbReference>
<accession>A0A8J8B5A3</accession>
<gene>
    <name evidence="4 7" type="primary">nac</name>
    <name evidence="7" type="ORF">RJ53_05035</name>
</gene>
<keyword evidence="1 4" id="KW-0813">Transport</keyword>
<dbReference type="Gene3D" id="1.10.8.10">
    <property type="entry name" value="DNA helicase RuvA subunit, C-terminal domain"/>
    <property type="match status" value="1"/>
</dbReference>
<evidence type="ECO:0000256" key="1">
    <source>
        <dbReference type="ARBA" id="ARBA00022448"/>
    </source>
</evidence>